<evidence type="ECO:0000313" key="3">
    <source>
        <dbReference type="Proteomes" id="UP000579523"/>
    </source>
</evidence>
<keyword evidence="1" id="KW-0812">Transmembrane</keyword>
<organism evidence="2 3">
    <name type="scientific">Streptomyces griseomycini</name>
    <dbReference type="NCBI Taxonomy" id="66895"/>
    <lineage>
        <taxon>Bacteria</taxon>
        <taxon>Bacillati</taxon>
        <taxon>Actinomycetota</taxon>
        <taxon>Actinomycetes</taxon>
        <taxon>Kitasatosporales</taxon>
        <taxon>Streptomycetaceae</taxon>
        <taxon>Streptomyces</taxon>
    </lineage>
</organism>
<evidence type="ECO:0008006" key="4">
    <source>
        <dbReference type="Google" id="ProtNLM"/>
    </source>
</evidence>
<proteinExistence type="predicted"/>
<sequence length="194" mass="20294">MLASLSITAWNRAQDPHRERKKIVKAPAPAGIVTLAAYILTIPAANLAVTHFGAVPVGFGYVAPAGVYIVGLALVLRDLARETAGRGAVLGAIAVGTVLSYFLADPALALASAAAFAVAETMDFVVYEPLRKRGLLVAMLASNAVGLLADSFLFLKLAFDSFAFLPGQILGKAWMTVAAFVVLAALRRRKQATA</sequence>
<keyword evidence="3" id="KW-1185">Reference proteome</keyword>
<dbReference type="InterPro" id="IPR003744">
    <property type="entry name" value="YhhQ"/>
</dbReference>
<keyword evidence="1" id="KW-0472">Membrane</keyword>
<protein>
    <recommendedName>
        <fullName evidence="4">VUT family protein</fullName>
    </recommendedName>
</protein>
<feature type="transmembrane region" description="Helical" evidence="1">
    <location>
        <begin position="134"/>
        <end position="155"/>
    </location>
</feature>
<feature type="transmembrane region" description="Helical" evidence="1">
    <location>
        <begin position="167"/>
        <end position="186"/>
    </location>
</feature>
<dbReference type="EMBL" id="JACHJI010000012">
    <property type="protein sequence ID" value="MBB4901683.1"/>
    <property type="molecule type" value="Genomic_DNA"/>
</dbReference>
<evidence type="ECO:0000256" key="1">
    <source>
        <dbReference type="SAM" id="Phobius"/>
    </source>
</evidence>
<accession>A0A7W7PUS6</accession>
<dbReference type="RefSeq" id="WP_221500441.1">
    <property type="nucleotide sequence ID" value="NZ_BMTK01000028.1"/>
</dbReference>
<feature type="transmembrane region" description="Helical" evidence="1">
    <location>
        <begin position="83"/>
        <end position="102"/>
    </location>
</feature>
<dbReference type="Proteomes" id="UP000579523">
    <property type="component" value="Unassembled WGS sequence"/>
</dbReference>
<feature type="transmembrane region" description="Helical" evidence="1">
    <location>
        <begin position="55"/>
        <end position="76"/>
    </location>
</feature>
<keyword evidence="1" id="KW-1133">Transmembrane helix</keyword>
<dbReference type="AlphaFoldDB" id="A0A7W7PUS6"/>
<feature type="transmembrane region" description="Helical" evidence="1">
    <location>
        <begin position="108"/>
        <end position="127"/>
    </location>
</feature>
<dbReference type="Pfam" id="PF02592">
    <property type="entry name" value="Vut_1"/>
    <property type="match status" value="1"/>
</dbReference>
<evidence type="ECO:0000313" key="2">
    <source>
        <dbReference type="EMBL" id="MBB4901683.1"/>
    </source>
</evidence>
<gene>
    <name evidence="2" type="ORF">FHS37_005774</name>
</gene>
<name>A0A7W7PUS6_9ACTN</name>
<feature type="transmembrane region" description="Helical" evidence="1">
    <location>
        <begin position="28"/>
        <end position="49"/>
    </location>
</feature>
<comment type="caution">
    <text evidence="2">The sequence shown here is derived from an EMBL/GenBank/DDBJ whole genome shotgun (WGS) entry which is preliminary data.</text>
</comment>
<reference evidence="2 3" key="1">
    <citation type="submission" date="2020-08" db="EMBL/GenBank/DDBJ databases">
        <title>Genomic Encyclopedia of Type Strains, Phase III (KMG-III): the genomes of soil and plant-associated and newly described type strains.</title>
        <authorList>
            <person name="Whitman W."/>
        </authorList>
    </citation>
    <scope>NUCLEOTIDE SEQUENCE [LARGE SCALE GENOMIC DNA]</scope>
    <source>
        <strain evidence="2 3">CECT 3273</strain>
    </source>
</reference>